<evidence type="ECO:0008006" key="3">
    <source>
        <dbReference type="Google" id="ProtNLM"/>
    </source>
</evidence>
<evidence type="ECO:0000313" key="2">
    <source>
        <dbReference type="Proteomes" id="UP000249354"/>
    </source>
</evidence>
<sequence>MRLPTISAQMSLSQTGQQLATIPANFTASGTAYGKSFQIWNTQTGQLIKEITAPNQTRFDNIAMSHDGKQVAVVSTNSSTSVRQLSVWTVATGEPLWQKPLDLTQQMSYSSSSGRSPAQVAFAPDNSEIAILLVVDSQAVDSSPNSQLRFYRAKTGETVQSLDIEAADFTRHSGIIFSPDGQFLASTQLGFVDMWQRNKNNQFELFKKLPAPEGSSRFLDIVFTDSSTLNISTLIGEGYSATARLDVWNFQTDSQPSRTAATDWYPNDGSSRLSPDGKFYFVHGYIGGSRLRDIRTESYHNIEQDSFPMSAVFSEDGNRLAIATDKSTSLFTKITSSNP</sequence>
<dbReference type="InterPro" id="IPR015943">
    <property type="entry name" value="WD40/YVTN_repeat-like_dom_sf"/>
</dbReference>
<name>A0A2W4W7E0_9CYAN</name>
<dbReference type="Proteomes" id="UP000249354">
    <property type="component" value="Unassembled WGS sequence"/>
</dbReference>
<gene>
    <name evidence="1" type="ORF">DCF25_06730</name>
</gene>
<accession>A0A2W4W7E0</accession>
<reference evidence="1 2" key="2">
    <citation type="submission" date="2018-06" db="EMBL/GenBank/DDBJ databases">
        <title>Metagenomic assembly of (sub)arctic Cyanobacteria and their associated microbiome from non-axenic cultures.</title>
        <authorList>
            <person name="Baurain D."/>
        </authorList>
    </citation>
    <scope>NUCLEOTIDE SEQUENCE [LARGE SCALE GENOMIC DNA]</scope>
    <source>
        <strain evidence="1">ULC129bin1</strain>
    </source>
</reference>
<dbReference type="EMBL" id="QBMC01000031">
    <property type="protein sequence ID" value="PZO20321.1"/>
    <property type="molecule type" value="Genomic_DNA"/>
</dbReference>
<organism evidence="1 2">
    <name type="scientific">Leptolyngbya foveolarum</name>
    <dbReference type="NCBI Taxonomy" id="47253"/>
    <lineage>
        <taxon>Bacteria</taxon>
        <taxon>Bacillati</taxon>
        <taxon>Cyanobacteriota</taxon>
        <taxon>Cyanophyceae</taxon>
        <taxon>Leptolyngbyales</taxon>
        <taxon>Leptolyngbyaceae</taxon>
        <taxon>Leptolyngbya group</taxon>
        <taxon>Leptolyngbya</taxon>
    </lineage>
</organism>
<comment type="caution">
    <text evidence="1">The sequence shown here is derived from an EMBL/GenBank/DDBJ whole genome shotgun (WGS) entry which is preliminary data.</text>
</comment>
<proteinExistence type="predicted"/>
<dbReference type="InterPro" id="IPR011044">
    <property type="entry name" value="Quino_amine_DH_bsu"/>
</dbReference>
<reference evidence="2" key="1">
    <citation type="submission" date="2018-04" db="EMBL/GenBank/DDBJ databases">
        <authorList>
            <person name="Cornet L."/>
        </authorList>
    </citation>
    <scope>NUCLEOTIDE SEQUENCE [LARGE SCALE GENOMIC DNA]</scope>
</reference>
<dbReference type="Gene3D" id="2.130.10.10">
    <property type="entry name" value="YVTN repeat-like/Quinoprotein amine dehydrogenase"/>
    <property type="match status" value="2"/>
</dbReference>
<dbReference type="AlphaFoldDB" id="A0A2W4W7E0"/>
<evidence type="ECO:0000313" key="1">
    <source>
        <dbReference type="EMBL" id="PZO20321.1"/>
    </source>
</evidence>
<protein>
    <recommendedName>
        <fullName evidence="3">Translation initiation factor beta propellor-like domain-containing protein</fullName>
    </recommendedName>
</protein>
<dbReference type="SUPFAM" id="SSF50969">
    <property type="entry name" value="YVTN repeat-like/Quinoprotein amine dehydrogenase"/>
    <property type="match status" value="1"/>
</dbReference>